<comment type="caution">
    <text evidence="9">The sequence shown here is derived from an EMBL/GenBank/DDBJ whole genome shotgun (WGS) entry which is preliminary data.</text>
</comment>
<reference evidence="9 10" key="1">
    <citation type="journal article" date="2016" name="Nat. Commun.">
        <title>Thousands of microbial genomes shed light on interconnected biogeochemical processes in an aquifer system.</title>
        <authorList>
            <person name="Anantharaman K."/>
            <person name="Brown C.T."/>
            <person name="Hug L.A."/>
            <person name="Sharon I."/>
            <person name="Castelle C.J."/>
            <person name="Probst A.J."/>
            <person name="Thomas B.C."/>
            <person name="Singh A."/>
            <person name="Wilkins M.J."/>
            <person name="Karaoz U."/>
            <person name="Brodie E.L."/>
            <person name="Williams K.H."/>
            <person name="Hubbard S.S."/>
            <person name="Banfield J.F."/>
        </authorList>
    </citation>
    <scope>NUCLEOTIDE SEQUENCE [LARGE SCALE GENOMIC DNA]</scope>
</reference>
<protein>
    <recommendedName>
        <fullName evidence="11">AI-2E family transporter</fullName>
    </recommendedName>
</protein>
<dbReference type="PANTHER" id="PTHR21716:SF53">
    <property type="entry name" value="PERMEASE PERM-RELATED"/>
    <property type="match status" value="1"/>
</dbReference>
<dbReference type="AlphaFoldDB" id="A0A1G2KYC7"/>
<evidence type="ECO:0000256" key="1">
    <source>
        <dbReference type="ARBA" id="ARBA00004651"/>
    </source>
</evidence>
<dbReference type="EMBL" id="MHQM01000025">
    <property type="protein sequence ID" value="OHA03492.1"/>
    <property type="molecule type" value="Genomic_DNA"/>
</dbReference>
<dbReference type="GO" id="GO:0055085">
    <property type="term" value="P:transmembrane transport"/>
    <property type="evidence" value="ECO:0007669"/>
    <property type="project" value="TreeGrafter"/>
</dbReference>
<feature type="transmembrane region" description="Helical" evidence="8">
    <location>
        <begin position="252"/>
        <end position="280"/>
    </location>
</feature>
<organism evidence="9 10">
    <name type="scientific">Candidatus Sungbacteria bacterium RIFCSPHIGHO2_02_FULL_52_23</name>
    <dbReference type="NCBI Taxonomy" id="1802274"/>
    <lineage>
        <taxon>Bacteria</taxon>
        <taxon>Candidatus Sungiibacteriota</taxon>
    </lineage>
</organism>
<dbReference type="Pfam" id="PF01594">
    <property type="entry name" value="AI-2E_transport"/>
    <property type="match status" value="1"/>
</dbReference>
<proteinExistence type="inferred from homology"/>
<feature type="transmembrane region" description="Helical" evidence="8">
    <location>
        <begin position="145"/>
        <end position="171"/>
    </location>
</feature>
<evidence type="ECO:0000313" key="10">
    <source>
        <dbReference type="Proteomes" id="UP000178510"/>
    </source>
</evidence>
<evidence type="ECO:0000256" key="7">
    <source>
        <dbReference type="ARBA" id="ARBA00023136"/>
    </source>
</evidence>
<feature type="transmembrane region" description="Helical" evidence="8">
    <location>
        <begin position="20"/>
        <end position="49"/>
    </location>
</feature>
<sequence length="347" mass="37500">MPARDLQHISIPTLTILRFFAVVLLLVGLYLVLDIIAALFFAVIIASALQPAITWMTDRSLPRILAVVLIYLVIATGVAGLAYFIVPLLLEELRGFAAVYPSLVAQAHLGLNQVGQLPVFSLFAPDIGGGFDFAFERFGGLADGFLSAASAAFGGVFSFVLVLVFSFYLAAQEKGIENFLRLMMPLAYEPYMLDLWERSQKKLGKWLRTQMLLGTLVGVLIFFGLTLLGVRHAFFFALIAGIFEIIPIVGPILAAVPVVATALLTSPFLGLATIALYVAIQQIESHVIVPVVMRRTVGLSPLVVVLALLIGGRLGGIFGILLAVPLTAIAAELLNDWDKKKRALIPE</sequence>
<feature type="transmembrane region" description="Helical" evidence="8">
    <location>
        <begin position="61"/>
        <end position="86"/>
    </location>
</feature>
<keyword evidence="7 8" id="KW-0472">Membrane</keyword>
<evidence type="ECO:0000313" key="9">
    <source>
        <dbReference type="EMBL" id="OHA03492.1"/>
    </source>
</evidence>
<gene>
    <name evidence="9" type="ORF">A3J58_03200</name>
</gene>
<name>A0A1G2KYC7_9BACT</name>
<dbReference type="InterPro" id="IPR002549">
    <property type="entry name" value="AI-2E-like"/>
</dbReference>
<evidence type="ECO:0000256" key="8">
    <source>
        <dbReference type="SAM" id="Phobius"/>
    </source>
</evidence>
<comment type="subcellular location">
    <subcellularLocation>
        <location evidence="1">Cell membrane</location>
        <topology evidence="1">Multi-pass membrane protein</topology>
    </subcellularLocation>
</comment>
<dbReference type="PANTHER" id="PTHR21716">
    <property type="entry name" value="TRANSMEMBRANE PROTEIN"/>
    <property type="match status" value="1"/>
</dbReference>
<keyword evidence="5 8" id="KW-0812">Transmembrane</keyword>
<dbReference type="STRING" id="1802274.A3J58_03200"/>
<comment type="similarity">
    <text evidence="2">Belongs to the autoinducer-2 exporter (AI-2E) (TC 2.A.86) family.</text>
</comment>
<keyword evidence="4" id="KW-1003">Cell membrane</keyword>
<evidence type="ECO:0000256" key="3">
    <source>
        <dbReference type="ARBA" id="ARBA00022448"/>
    </source>
</evidence>
<evidence type="ECO:0000256" key="6">
    <source>
        <dbReference type="ARBA" id="ARBA00022989"/>
    </source>
</evidence>
<evidence type="ECO:0000256" key="5">
    <source>
        <dbReference type="ARBA" id="ARBA00022692"/>
    </source>
</evidence>
<feature type="transmembrane region" description="Helical" evidence="8">
    <location>
        <begin position="211"/>
        <end position="240"/>
    </location>
</feature>
<evidence type="ECO:0000256" key="2">
    <source>
        <dbReference type="ARBA" id="ARBA00009773"/>
    </source>
</evidence>
<evidence type="ECO:0008006" key="11">
    <source>
        <dbReference type="Google" id="ProtNLM"/>
    </source>
</evidence>
<keyword evidence="6 8" id="KW-1133">Transmembrane helix</keyword>
<keyword evidence="3" id="KW-0813">Transport</keyword>
<dbReference type="GO" id="GO:0005886">
    <property type="term" value="C:plasma membrane"/>
    <property type="evidence" value="ECO:0007669"/>
    <property type="project" value="UniProtKB-SubCell"/>
</dbReference>
<dbReference type="Proteomes" id="UP000178510">
    <property type="component" value="Unassembled WGS sequence"/>
</dbReference>
<accession>A0A1G2KYC7</accession>
<evidence type="ECO:0000256" key="4">
    <source>
        <dbReference type="ARBA" id="ARBA00022475"/>
    </source>
</evidence>